<name>V5SFG5_9HYPH</name>
<accession>V5SFG5</accession>
<keyword evidence="4" id="KW-1185">Reference proteome</keyword>
<organism evidence="3 4">
    <name type="scientific">Hyphomicrobium nitrativorans NL23</name>
    <dbReference type="NCBI Taxonomy" id="1029756"/>
    <lineage>
        <taxon>Bacteria</taxon>
        <taxon>Pseudomonadati</taxon>
        <taxon>Pseudomonadota</taxon>
        <taxon>Alphaproteobacteria</taxon>
        <taxon>Hyphomicrobiales</taxon>
        <taxon>Hyphomicrobiaceae</taxon>
        <taxon>Hyphomicrobium</taxon>
    </lineage>
</organism>
<sequence>MAFRFRLHEPITKDFRRIGTEQIERALGQLAAGVDVATEVHEARKCLKRLRALLRLGREGLGEEVFQTENARFREIAGRLSSVRDDHVVIETLVQLEATTADDEARAALRRARGAFLDARAAEDGGAAGGAVDPATLSDVRADLTAALKSFRDLKLSPKSTSTLVAGLLRVYRRGRKSLVTAYATGDDEDFHTFRKAVQAHWRHMALLTRLWPDMFEARVAAARELSQILGDDHDLALLKTRLAALDAGTLSDAEIETVLTVIAARQHMLRRLAEPRGDMLFAASPKAHGHWIATLWDAAAAKAAIDAEAEKSGHPRSTSSKKQAFSRS</sequence>
<feature type="region of interest" description="Disordered" evidence="1">
    <location>
        <begin position="308"/>
        <end position="329"/>
    </location>
</feature>
<protein>
    <submittedName>
        <fullName evidence="3">Metal-chelation protein CHAD</fullName>
    </submittedName>
</protein>
<gene>
    <name evidence="3" type="ORF">W911_10825</name>
</gene>
<evidence type="ECO:0000313" key="3">
    <source>
        <dbReference type="EMBL" id="AHB48780.1"/>
    </source>
</evidence>
<dbReference type="STRING" id="1029756.W911_10825"/>
<dbReference type="OrthoDB" id="9810907at2"/>
<dbReference type="HOGENOM" id="CLU_074535_0_0_5"/>
<dbReference type="PANTHER" id="PTHR39339:SF1">
    <property type="entry name" value="CHAD DOMAIN-CONTAINING PROTEIN"/>
    <property type="match status" value="1"/>
</dbReference>
<feature type="domain" description="CHAD" evidence="2">
    <location>
        <begin position="8"/>
        <end position="287"/>
    </location>
</feature>
<proteinExistence type="predicted"/>
<dbReference type="PATRIC" id="fig|1029756.8.peg.2252"/>
<dbReference type="Gene3D" id="1.40.20.10">
    <property type="entry name" value="CHAD domain"/>
    <property type="match status" value="1"/>
</dbReference>
<dbReference type="RefSeq" id="WP_023787517.1">
    <property type="nucleotide sequence ID" value="NC_022997.1"/>
</dbReference>
<dbReference type="Proteomes" id="UP000018542">
    <property type="component" value="Chromosome"/>
</dbReference>
<dbReference type="InterPro" id="IPR007899">
    <property type="entry name" value="CHAD_dom"/>
</dbReference>
<dbReference type="SMART" id="SM00880">
    <property type="entry name" value="CHAD"/>
    <property type="match status" value="1"/>
</dbReference>
<evidence type="ECO:0000259" key="2">
    <source>
        <dbReference type="PROSITE" id="PS51708"/>
    </source>
</evidence>
<evidence type="ECO:0000256" key="1">
    <source>
        <dbReference type="SAM" id="MobiDB-lite"/>
    </source>
</evidence>
<evidence type="ECO:0000313" key="4">
    <source>
        <dbReference type="Proteomes" id="UP000018542"/>
    </source>
</evidence>
<dbReference type="KEGG" id="hni:W911_10825"/>
<dbReference type="InterPro" id="IPR038186">
    <property type="entry name" value="CHAD_dom_sf"/>
</dbReference>
<reference evidence="3 4" key="1">
    <citation type="journal article" date="2014" name="Genome Announc.">
        <title>Complete Genome Sequence of Hyphomicrobium nitrativorans Strain NL23, a Denitrifying Bacterium Isolated from Biofilm of a Methanol-Fed Denitrification System Treating Seawater at the Montreal Biodome.</title>
        <authorList>
            <person name="Martineau C."/>
            <person name="Villeneuve C."/>
            <person name="Mauffrey F."/>
            <person name="Villemur R."/>
        </authorList>
    </citation>
    <scope>NUCLEOTIDE SEQUENCE [LARGE SCALE GENOMIC DNA]</scope>
    <source>
        <strain evidence="3">NL23</strain>
    </source>
</reference>
<dbReference type="PROSITE" id="PS51708">
    <property type="entry name" value="CHAD"/>
    <property type="match status" value="1"/>
</dbReference>
<dbReference type="Pfam" id="PF05235">
    <property type="entry name" value="CHAD"/>
    <property type="match status" value="1"/>
</dbReference>
<dbReference type="PANTHER" id="PTHR39339">
    <property type="entry name" value="SLR1444 PROTEIN"/>
    <property type="match status" value="1"/>
</dbReference>
<dbReference type="AlphaFoldDB" id="V5SFG5"/>
<dbReference type="EMBL" id="CP006912">
    <property type="protein sequence ID" value="AHB48780.1"/>
    <property type="molecule type" value="Genomic_DNA"/>
</dbReference>
<feature type="compositionally biased region" description="Polar residues" evidence="1">
    <location>
        <begin position="316"/>
        <end position="329"/>
    </location>
</feature>